<feature type="transmembrane region" description="Helical" evidence="1">
    <location>
        <begin position="41"/>
        <end position="61"/>
    </location>
</feature>
<sequence length="134" mass="15225">MNYFDIICLFLFLIFKLPPFPLLKPRILVSCFSAFPRPPYLFTLSSTCLLYLYFFLSFSLASRLSFTFQVSRFSYPSLLLSSLPLVFLSSTRSHLPDCLPTVSSSMLSRVSIVYSTYTVSSSMLSRVSIVYSTA</sequence>
<proteinExistence type="predicted"/>
<evidence type="ECO:0000313" key="2">
    <source>
        <dbReference type="EMBL" id="CAG6682655.1"/>
    </source>
</evidence>
<organism evidence="2">
    <name type="scientific">Cacopsylla melanoneura</name>
    <dbReference type="NCBI Taxonomy" id="428564"/>
    <lineage>
        <taxon>Eukaryota</taxon>
        <taxon>Metazoa</taxon>
        <taxon>Ecdysozoa</taxon>
        <taxon>Arthropoda</taxon>
        <taxon>Hexapoda</taxon>
        <taxon>Insecta</taxon>
        <taxon>Pterygota</taxon>
        <taxon>Neoptera</taxon>
        <taxon>Paraneoptera</taxon>
        <taxon>Hemiptera</taxon>
        <taxon>Sternorrhyncha</taxon>
        <taxon>Psylloidea</taxon>
        <taxon>Psyllidae</taxon>
        <taxon>Psyllinae</taxon>
        <taxon>Cacopsylla</taxon>
    </lineage>
</organism>
<keyword evidence="1" id="KW-0472">Membrane</keyword>
<accession>A0A8D8X5S6</accession>
<evidence type="ECO:0000256" key="1">
    <source>
        <dbReference type="SAM" id="Phobius"/>
    </source>
</evidence>
<reference evidence="2" key="1">
    <citation type="submission" date="2021-05" db="EMBL/GenBank/DDBJ databases">
        <authorList>
            <person name="Alioto T."/>
            <person name="Alioto T."/>
            <person name="Gomez Garrido J."/>
        </authorList>
    </citation>
    <scope>NUCLEOTIDE SEQUENCE</scope>
</reference>
<name>A0A8D8X5S6_9HEMI</name>
<keyword evidence="1" id="KW-1133">Transmembrane helix</keyword>
<dbReference type="EMBL" id="HBUF01260186">
    <property type="protein sequence ID" value="CAG6682655.1"/>
    <property type="molecule type" value="Transcribed_RNA"/>
</dbReference>
<keyword evidence="1" id="KW-0812">Transmembrane</keyword>
<protein>
    <submittedName>
        <fullName evidence="2">Uncharacterized protein</fullName>
    </submittedName>
</protein>
<dbReference type="EMBL" id="HBUF01260185">
    <property type="protein sequence ID" value="CAG6682654.1"/>
    <property type="molecule type" value="Transcribed_RNA"/>
</dbReference>
<dbReference type="AlphaFoldDB" id="A0A8D8X5S6"/>